<protein>
    <submittedName>
        <fullName evidence="1">Lipoprotein</fullName>
    </submittedName>
</protein>
<evidence type="ECO:0000313" key="1">
    <source>
        <dbReference type="EMBL" id="QQK08659.1"/>
    </source>
</evidence>
<name>A0AC61N027_9FIRM</name>
<dbReference type="EMBL" id="CP066744">
    <property type="protein sequence ID" value="QQK08659.1"/>
    <property type="molecule type" value="Genomic_DNA"/>
</dbReference>
<organism evidence="1 2">
    <name type="scientific">Miniphocaeibacter halophilus</name>
    <dbReference type="NCBI Taxonomy" id="2931922"/>
    <lineage>
        <taxon>Bacteria</taxon>
        <taxon>Bacillati</taxon>
        <taxon>Bacillota</taxon>
        <taxon>Tissierellia</taxon>
        <taxon>Tissierellales</taxon>
        <taxon>Peptoniphilaceae</taxon>
        <taxon>Miniphocaeibacter</taxon>
    </lineage>
</organism>
<keyword evidence="2" id="KW-1185">Reference proteome</keyword>
<dbReference type="Proteomes" id="UP000595814">
    <property type="component" value="Chromosome"/>
</dbReference>
<gene>
    <name evidence="1" type="ORF">JFY71_03715</name>
</gene>
<keyword evidence="1" id="KW-0449">Lipoprotein</keyword>
<accession>A0AC61N027</accession>
<reference evidence="1 2" key="1">
    <citation type="journal article" date="2022" name="Int. J. Syst. Evol. Microbiol.">
        <title>Miniphocaeibacter halophilus sp. nov., an ammonium-tolerant acetate-producing bacterium isolated from a biogas system.</title>
        <authorList>
            <person name="Schnurer A."/>
            <person name="Singh A."/>
            <person name="Bi S."/>
            <person name="Qiao W."/>
            <person name="Westerholm M."/>
        </authorList>
    </citation>
    <scope>NUCLEOTIDE SEQUENCE [LARGE SCALE GENOMIC DNA]</scope>
    <source>
        <strain evidence="1 2">AMB_01</strain>
    </source>
</reference>
<sequence>MKKILLIISFIFILTSCTSGRKTTVMELNMNNEKYNEILEFFNSIDENEEISGIIKGEENYTLIFNNPKFKIDKVKVDYSSDLMKINLQGEDSEKEPIKIYNIILGDDYRKNIDTESKNHSVVVERSGKEIKTVIIDALNMED</sequence>
<evidence type="ECO:0000313" key="2">
    <source>
        <dbReference type="Proteomes" id="UP000595814"/>
    </source>
</evidence>
<proteinExistence type="predicted"/>